<dbReference type="SUPFAM" id="SSF55961">
    <property type="entry name" value="Bet v1-like"/>
    <property type="match status" value="1"/>
</dbReference>
<gene>
    <name evidence="1" type="ORF">CLAC_01340</name>
</gene>
<name>A0A0K2GYN9_9CORY</name>
<dbReference type="STRING" id="1408189.CLAC_01340"/>
<evidence type="ECO:0000313" key="2">
    <source>
        <dbReference type="Proteomes" id="UP000058446"/>
    </source>
</evidence>
<reference evidence="1 2" key="1">
    <citation type="submission" date="2013-10" db="EMBL/GenBank/DDBJ databases">
        <title>Complete genome sequence of Corynebacterium lactis DSM 45799(T), isolated from raw cow milk.</title>
        <authorList>
            <person name="Ruckert C."/>
            <person name="Albersmeier A."/>
            <person name="Lipski A."/>
            <person name="Kalinowski J."/>
        </authorList>
    </citation>
    <scope>NUCLEOTIDE SEQUENCE [LARGE SCALE GENOMIC DNA]</scope>
    <source>
        <strain evidence="1 2">RW2-5</strain>
    </source>
</reference>
<evidence type="ECO:0000313" key="1">
    <source>
        <dbReference type="EMBL" id="ALA66596.1"/>
    </source>
</evidence>
<dbReference type="AlphaFoldDB" id="A0A0K2GYN9"/>
<sequence length="164" mass="17344">MTTRNTHTVNFTQPVDKIYASLTDASFWEKVANRFSAAEGKVEKFETSEAGTTVVIRQSVAADKIPDQAQKFVKSGVSLTRTFVISPLADGTATSTVTTETSGVPVTFQATQKLAGQGEGSVLTTDSEFSITVPLVGGMLEGKAAPYLERVLDAETAVLAEHAA</sequence>
<keyword evidence="2" id="KW-1185">Reference proteome</keyword>
<dbReference type="OrthoDB" id="5178774at2"/>
<dbReference type="Pfam" id="PF10698">
    <property type="entry name" value="DUF2505"/>
    <property type="match status" value="1"/>
</dbReference>
<dbReference type="Proteomes" id="UP000058446">
    <property type="component" value="Chromosome"/>
</dbReference>
<dbReference type="InterPro" id="IPR019639">
    <property type="entry name" value="DUF2505"/>
</dbReference>
<dbReference type="KEGG" id="clw:CLAC_01340"/>
<proteinExistence type="predicted"/>
<dbReference type="PATRIC" id="fig|1408189.4.peg.267"/>
<dbReference type="RefSeq" id="WP_053411378.1">
    <property type="nucleotide sequence ID" value="NZ_CP006841.1"/>
</dbReference>
<dbReference type="EMBL" id="CP006841">
    <property type="protein sequence ID" value="ALA66596.1"/>
    <property type="molecule type" value="Genomic_DNA"/>
</dbReference>
<protein>
    <recommendedName>
        <fullName evidence="3">DUF2505 domain-containing protein</fullName>
    </recommendedName>
</protein>
<organism evidence="1 2">
    <name type="scientific">Corynebacterium lactis RW2-5</name>
    <dbReference type="NCBI Taxonomy" id="1408189"/>
    <lineage>
        <taxon>Bacteria</taxon>
        <taxon>Bacillati</taxon>
        <taxon>Actinomycetota</taxon>
        <taxon>Actinomycetes</taxon>
        <taxon>Mycobacteriales</taxon>
        <taxon>Corynebacteriaceae</taxon>
        <taxon>Corynebacterium</taxon>
    </lineage>
</organism>
<evidence type="ECO:0008006" key="3">
    <source>
        <dbReference type="Google" id="ProtNLM"/>
    </source>
</evidence>
<accession>A0A0K2GYN9</accession>